<accession>A0A4R2QTG8</accession>
<dbReference type="PANTHER" id="PTHR33428:SF14">
    <property type="entry name" value="CARBOXYLESTERASE TYPE B DOMAIN-CONTAINING PROTEIN"/>
    <property type="match status" value="1"/>
</dbReference>
<feature type="domain" description="PET hydrolase/cutinase-like" evidence="1">
    <location>
        <begin position="32"/>
        <end position="187"/>
    </location>
</feature>
<keyword evidence="2" id="KW-0378">Hydrolase</keyword>
<gene>
    <name evidence="2" type="ORF">EV191_105320</name>
</gene>
<dbReference type="Gene3D" id="3.40.50.1820">
    <property type="entry name" value="alpha/beta hydrolase"/>
    <property type="match status" value="1"/>
</dbReference>
<proteinExistence type="predicted"/>
<dbReference type="InterPro" id="IPR029058">
    <property type="entry name" value="AB_hydrolase_fold"/>
</dbReference>
<organism evidence="2 3">
    <name type="scientific">Tamaricihabitans halophyticus</name>
    <dbReference type="NCBI Taxonomy" id="1262583"/>
    <lineage>
        <taxon>Bacteria</taxon>
        <taxon>Bacillati</taxon>
        <taxon>Actinomycetota</taxon>
        <taxon>Actinomycetes</taxon>
        <taxon>Pseudonocardiales</taxon>
        <taxon>Pseudonocardiaceae</taxon>
        <taxon>Tamaricihabitans</taxon>
    </lineage>
</organism>
<name>A0A4R2QTG8_9PSEU</name>
<evidence type="ECO:0000259" key="1">
    <source>
        <dbReference type="Pfam" id="PF12740"/>
    </source>
</evidence>
<dbReference type="RefSeq" id="WP_132877679.1">
    <property type="nucleotide sequence ID" value="NZ_SLXQ01000005.1"/>
</dbReference>
<dbReference type="SUPFAM" id="SSF53474">
    <property type="entry name" value="alpha/beta-Hydrolases"/>
    <property type="match status" value="1"/>
</dbReference>
<dbReference type="AlphaFoldDB" id="A0A4R2QTG8"/>
<keyword evidence="3" id="KW-1185">Reference proteome</keyword>
<dbReference type="GO" id="GO:0016787">
    <property type="term" value="F:hydrolase activity"/>
    <property type="evidence" value="ECO:0007669"/>
    <property type="project" value="UniProtKB-KW"/>
</dbReference>
<evidence type="ECO:0000313" key="3">
    <source>
        <dbReference type="Proteomes" id="UP000294911"/>
    </source>
</evidence>
<dbReference type="OrthoDB" id="4772420at2"/>
<dbReference type="PANTHER" id="PTHR33428">
    <property type="entry name" value="CHLOROPHYLLASE-2, CHLOROPLASTIC"/>
    <property type="match status" value="1"/>
</dbReference>
<dbReference type="Proteomes" id="UP000294911">
    <property type="component" value="Unassembled WGS sequence"/>
</dbReference>
<dbReference type="InterPro" id="IPR041127">
    <property type="entry name" value="PET_hydrolase/cutinase-like"/>
</dbReference>
<evidence type="ECO:0000313" key="2">
    <source>
        <dbReference type="EMBL" id="TCP53253.1"/>
    </source>
</evidence>
<dbReference type="EMBL" id="SLXQ01000005">
    <property type="protein sequence ID" value="TCP53253.1"/>
    <property type="molecule type" value="Genomic_DNA"/>
</dbReference>
<dbReference type="Pfam" id="PF12740">
    <property type="entry name" value="PETase"/>
    <property type="match status" value="1"/>
</dbReference>
<protein>
    <submittedName>
        <fullName evidence="2">Dienelactone hydrolase</fullName>
    </submittedName>
</protein>
<comment type="caution">
    <text evidence="2">The sequence shown here is derived from an EMBL/GenBank/DDBJ whole genome shotgun (WGS) entry which is preliminary data.</text>
</comment>
<reference evidence="2 3" key="1">
    <citation type="submission" date="2019-03" db="EMBL/GenBank/DDBJ databases">
        <title>Genomic Encyclopedia of Type Strains, Phase IV (KMG-IV): sequencing the most valuable type-strain genomes for metagenomic binning, comparative biology and taxonomic classification.</title>
        <authorList>
            <person name="Goeker M."/>
        </authorList>
    </citation>
    <scope>NUCLEOTIDE SEQUENCE [LARGE SCALE GENOMIC DNA]</scope>
    <source>
        <strain evidence="2 3">DSM 45765</strain>
    </source>
</reference>
<sequence length="272" mass="28759">MVRKAKHVLDELSHPGPHQVRRGDLALVGLPGAVYTPRSGLGLPAVAFGHGWLQPVDRYRGLLRHLASWGIVVAAPGTQRGPLPSHRLFAADLRTALDICVDVRLGEGEISVDPQRLGLAGHATGGGAAVLAAAADARVKGVATIAPTQTMPSAVEAARSCAMPGLHLVNGADLVAPAVSNADPIAQAWRGPVQVRAIDKATHLGVTEGMHWSQLLLQGKGEYRTQRLTRALFTAFFLDVLTARSDYRVLLDTDVRGTSIEQASGELTSPNR</sequence>